<dbReference type="CDD" id="cd00009">
    <property type="entry name" value="AAA"/>
    <property type="match status" value="1"/>
</dbReference>
<evidence type="ECO:0000256" key="2">
    <source>
        <dbReference type="ARBA" id="ARBA00004496"/>
    </source>
</evidence>
<keyword evidence="12" id="KW-0067">ATP-binding</keyword>
<evidence type="ECO:0000256" key="3">
    <source>
        <dbReference type="ARBA" id="ARBA00012438"/>
    </source>
</evidence>
<evidence type="ECO:0000259" key="23">
    <source>
        <dbReference type="PROSITE" id="PS50109"/>
    </source>
</evidence>
<dbReference type="InterPro" id="IPR009057">
    <property type="entry name" value="Homeodomain-like_sf"/>
</dbReference>
<dbReference type="PROSITE" id="PS50110">
    <property type="entry name" value="RESPONSE_REGULATORY"/>
    <property type="match status" value="1"/>
</dbReference>
<dbReference type="HOGENOM" id="CLU_350893_0_0_1"/>
<dbReference type="InterPro" id="IPR058031">
    <property type="entry name" value="AAA_lid_NorR"/>
</dbReference>
<accession>A0A0A2VSZ6</accession>
<evidence type="ECO:0000256" key="14">
    <source>
        <dbReference type="ARBA" id="ARBA00023015"/>
    </source>
</evidence>
<dbReference type="SMART" id="SM00091">
    <property type="entry name" value="PAS"/>
    <property type="match status" value="1"/>
</dbReference>
<dbReference type="InterPro" id="IPR002197">
    <property type="entry name" value="HTH_Fis"/>
</dbReference>
<dbReference type="NCBIfam" id="NF008293">
    <property type="entry name" value="PRK11073.1"/>
    <property type="match status" value="1"/>
</dbReference>
<dbReference type="Gene3D" id="3.30.565.10">
    <property type="entry name" value="Histidine kinase-like ATPase, C-terminal domain"/>
    <property type="match status" value="1"/>
</dbReference>
<protein>
    <recommendedName>
        <fullName evidence="4">DNA-binding transcriptional regulator NtrC</fullName>
        <ecNumber evidence="3">2.7.13.3</ecNumber>
    </recommendedName>
    <alternativeName>
        <fullName evidence="19">Nitrogen regulation protein NR(I)</fullName>
    </alternativeName>
    <alternativeName>
        <fullName evidence="20">Nitrogen regulator I</fullName>
    </alternativeName>
</protein>
<keyword evidence="6" id="KW-0678">Repressor</keyword>
<dbReference type="GO" id="GO:0006355">
    <property type="term" value="P:regulation of DNA-templated transcription"/>
    <property type="evidence" value="ECO:0007669"/>
    <property type="project" value="InterPro"/>
</dbReference>
<dbReference type="SUPFAM" id="SSF52172">
    <property type="entry name" value="CheY-like"/>
    <property type="match status" value="1"/>
</dbReference>
<evidence type="ECO:0000256" key="15">
    <source>
        <dbReference type="ARBA" id="ARBA00023125"/>
    </source>
</evidence>
<dbReference type="NCBIfam" id="TIGR01818">
    <property type="entry name" value="ntrC"/>
    <property type="match status" value="1"/>
</dbReference>
<evidence type="ECO:0000256" key="10">
    <source>
        <dbReference type="ARBA" id="ARBA00022777"/>
    </source>
</evidence>
<dbReference type="FunFam" id="3.40.50.2300:FF:000018">
    <property type="entry name" value="DNA-binding transcriptional regulator NtrC"/>
    <property type="match status" value="1"/>
</dbReference>
<dbReference type="PROSITE" id="PS00675">
    <property type="entry name" value="SIGMA54_INTERACT_1"/>
    <property type="match status" value="1"/>
</dbReference>
<dbReference type="CDD" id="cd00082">
    <property type="entry name" value="HisKA"/>
    <property type="match status" value="1"/>
</dbReference>
<dbReference type="Gene3D" id="3.40.50.300">
    <property type="entry name" value="P-loop containing nucleotide triphosphate hydrolases"/>
    <property type="match status" value="1"/>
</dbReference>
<keyword evidence="9" id="KW-0547">Nucleotide-binding</keyword>
<dbReference type="EC" id="2.7.13.3" evidence="3"/>
<dbReference type="PANTHER" id="PTHR32071:SF95">
    <property type="entry name" value="DNA-BINDING TRANSCRIPTIONAL REGULATOR NTRC"/>
    <property type="match status" value="1"/>
</dbReference>
<dbReference type="PANTHER" id="PTHR32071">
    <property type="entry name" value="TRANSCRIPTIONAL REGULATORY PROTEIN"/>
    <property type="match status" value="1"/>
</dbReference>
<keyword evidence="14" id="KW-0805">Transcription regulation</keyword>
<dbReference type="PRINTS" id="PR00344">
    <property type="entry name" value="BCTRLSENSOR"/>
</dbReference>
<keyword evidence="11" id="KW-0378">Hydrolase</keyword>
<dbReference type="InterPro" id="IPR025944">
    <property type="entry name" value="Sigma_54_int_dom_CS"/>
</dbReference>
<evidence type="ECO:0000256" key="21">
    <source>
        <dbReference type="PROSITE-ProRule" id="PRU00169"/>
    </source>
</evidence>
<dbReference type="InterPro" id="IPR003594">
    <property type="entry name" value="HATPase_dom"/>
</dbReference>
<feature type="modified residue" description="4-aspartylphosphate" evidence="21">
    <location>
        <position position="385"/>
    </location>
</feature>
<evidence type="ECO:0000256" key="5">
    <source>
        <dbReference type="ARBA" id="ARBA00022490"/>
    </source>
</evidence>
<evidence type="ECO:0000256" key="20">
    <source>
        <dbReference type="ARBA" id="ARBA00031910"/>
    </source>
</evidence>
<dbReference type="STRING" id="1245745.A0A0A2VSZ6"/>
<dbReference type="Pfam" id="PF00512">
    <property type="entry name" value="HisKA"/>
    <property type="match status" value="1"/>
</dbReference>
<dbReference type="InterPro" id="IPR000014">
    <property type="entry name" value="PAS"/>
</dbReference>
<dbReference type="GO" id="GO:0000155">
    <property type="term" value="F:phosphorelay sensor kinase activity"/>
    <property type="evidence" value="ECO:0007669"/>
    <property type="project" value="InterPro"/>
</dbReference>
<comment type="caution">
    <text evidence="25">The sequence shown here is derived from an EMBL/GenBank/DDBJ whole genome shotgun (WGS) entry which is preliminary data.</text>
</comment>
<evidence type="ECO:0000256" key="17">
    <source>
        <dbReference type="ARBA" id="ARBA00023163"/>
    </source>
</evidence>
<evidence type="ECO:0000256" key="9">
    <source>
        <dbReference type="ARBA" id="ARBA00022741"/>
    </source>
</evidence>
<evidence type="ECO:0000256" key="1">
    <source>
        <dbReference type="ARBA" id="ARBA00000085"/>
    </source>
</evidence>
<feature type="domain" description="Histidine kinase" evidence="23">
    <location>
        <begin position="136"/>
        <end position="334"/>
    </location>
</feature>
<dbReference type="Pfam" id="PF00072">
    <property type="entry name" value="Response_reg"/>
    <property type="match status" value="1"/>
</dbReference>
<gene>
    <name evidence="25" type="ORF">BBAD15_g3620</name>
</gene>
<keyword evidence="8" id="KW-0808">Transferase</keyword>
<organism evidence="25 26">
    <name type="scientific">Beauveria bassiana D1-5</name>
    <dbReference type="NCBI Taxonomy" id="1245745"/>
    <lineage>
        <taxon>Eukaryota</taxon>
        <taxon>Fungi</taxon>
        <taxon>Dikarya</taxon>
        <taxon>Ascomycota</taxon>
        <taxon>Pezizomycotina</taxon>
        <taxon>Sordariomycetes</taxon>
        <taxon>Hypocreomycetidae</taxon>
        <taxon>Hypocreales</taxon>
        <taxon>Cordycipitaceae</taxon>
        <taxon>Beauveria</taxon>
    </lineage>
</organism>
<dbReference type="SMART" id="SM00387">
    <property type="entry name" value="HATPase_c"/>
    <property type="match status" value="1"/>
</dbReference>
<dbReference type="Pfam" id="PF25601">
    <property type="entry name" value="AAA_lid_14"/>
    <property type="match status" value="1"/>
</dbReference>
<evidence type="ECO:0000256" key="18">
    <source>
        <dbReference type="ARBA" id="ARBA00023231"/>
    </source>
</evidence>
<dbReference type="SMART" id="SM00388">
    <property type="entry name" value="HisKA"/>
    <property type="match status" value="1"/>
</dbReference>
<dbReference type="SUPFAM" id="SSF55874">
    <property type="entry name" value="ATPase domain of HSP90 chaperone/DNA topoisomerase II/histidine kinase"/>
    <property type="match status" value="1"/>
</dbReference>
<dbReference type="FunFam" id="3.30.565.10:FF:000008">
    <property type="entry name" value="Nitrogen regulation histidine kinase"/>
    <property type="match status" value="1"/>
</dbReference>
<reference evidence="25 26" key="1">
    <citation type="submission" date="2012-10" db="EMBL/GenBank/DDBJ databases">
        <title>Genome sequencing and analysis of entomopathogenic fungi Beauveria bassiana D1-5.</title>
        <authorList>
            <person name="Li Q."/>
            <person name="Wang L."/>
            <person name="Zhang Z."/>
            <person name="Wang Q."/>
            <person name="Ren J."/>
            <person name="Wang M."/>
            <person name="Xu W."/>
            <person name="Wang J."/>
            <person name="Lu Y."/>
            <person name="Du Q."/>
            <person name="Sun Z."/>
        </authorList>
    </citation>
    <scope>NUCLEOTIDE SEQUENCE [LARGE SCALE GENOMIC DNA]</scope>
    <source>
        <strain evidence="25 26">D1-5</strain>
    </source>
</reference>
<dbReference type="InterPro" id="IPR027417">
    <property type="entry name" value="P-loop_NTPase"/>
</dbReference>
<dbReference type="CDD" id="cd00130">
    <property type="entry name" value="PAS"/>
    <property type="match status" value="1"/>
</dbReference>
<evidence type="ECO:0000256" key="8">
    <source>
        <dbReference type="ARBA" id="ARBA00022679"/>
    </source>
</evidence>
<dbReference type="FunFam" id="1.10.10.60:FF:000088">
    <property type="entry name" value="DNA-binding transcriptional regulator NtrC"/>
    <property type="match status" value="1"/>
</dbReference>
<evidence type="ECO:0000259" key="24">
    <source>
        <dbReference type="PROSITE" id="PS50110"/>
    </source>
</evidence>
<dbReference type="CDD" id="cd19919">
    <property type="entry name" value="REC_NtrC"/>
    <property type="match status" value="1"/>
</dbReference>
<dbReference type="FunFam" id="3.40.50.300:FF:000006">
    <property type="entry name" value="DNA-binding transcriptional regulator NtrC"/>
    <property type="match status" value="1"/>
</dbReference>
<dbReference type="InterPro" id="IPR005467">
    <property type="entry name" value="His_kinase_dom"/>
</dbReference>
<evidence type="ECO:0000313" key="25">
    <source>
        <dbReference type="EMBL" id="KGQ11036.1"/>
    </source>
</evidence>
<dbReference type="PROSITE" id="PS50045">
    <property type="entry name" value="SIGMA54_INTERACT_4"/>
    <property type="match status" value="1"/>
</dbReference>
<evidence type="ECO:0000313" key="26">
    <source>
        <dbReference type="Proteomes" id="UP000030106"/>
    </source>
</evidence>
<feature type="domain" description="Response regulatory" evidence="24">
    <location>
        <begin position="336"/>
        <end position="450"/>
    </location>
</feature>
<keyword evidence="10" id="KW-0418">Kinase</keyword>
<dbReference type="InterPro" id="IPR002078">
    <property type="entry name" value="Sigma_54_int"/>
</dbReference>
<dbReference type="GO" id="GO:0005524">
    <property type="term" value="F:ATP binding"/>
    <property type="evidence" value="ECO:0007669"/>
    <property type="project" value="UniProtKB-KW"/>
</dbReference>
<dbReference type="InterPro" id="IPR025943">
    <property type="entry name" value="Sigma_54_int_dom_ATP-bd_2"/>
</dbReference>
<name>A0A0A2VSZ6_BEABA</name>
<dbReference type="Gene3D" id="1.10.287.130">
    <property type="match status" value="1"/>
</dbReference>
<evidence type="ECO:0000256" key="11">
    <source>
        <dbReference type="ARBA" id="ARBA00022801"/>
    </source>
</evidence>
<evidence type="ECO:0000256" key="19">
    <source>
        <dbReference type="ARBA" id="ARBA00029881"/>
    </source>
</evidence>
<dbReference type="InterPro" id="IPR004358">
    <property type="entry name" value="Sig_transdc_His_kin-like_C"/>
</dbReference>
<dbReference type="FunFam" id="1.10.8.60:FF:000014">
    <property type="entry name" value="DNA-binding transcriptional regulator NtrC"/>
    <property type="match status" value="1"/>
</dbReference>
<dbReference type="GO" id="GO:0043565">
    <property type="term" value="F:sequence-specific DNA binding"/>
    <property type="evidence" value="ECO:0007669"/>
    <property type="project" value="InterPro"/>
</dbReference>
<keyword evidence="5" id="KW-0963">Cytoplasm</keyword>
<dbReference type="PROSITE" id="PS00688">
    <property type="entry name" value="SIGMA54_INTERACT_3"/>
    <property type="match status" value="1"/>
</dbReference>
<dbReference type="Proteomes" id="UP000030106">
    <property type="component" value="Unassembled WGS sequence"/>
</dbReference>
<evidence type="ECO:0000256" key="12">
    <source>
        <dbReference type="ARBA" id="ARBA00022840"/>
    </source>
</evidence>
<dbReference type="InterPro" id="IPR036890">
    <property type="entry name" value="HATPase_C_sf"/>
</dbReference>
<dbReference type="FunFam" id="1.10.287.130:FF:000005">
    <property type="entry name" value="Nitrogen regulation histidine kinase"/>
    <property type="match status" value="1"/>
</dbReference>
<dbReference type="PRINTS" id="PR01590">
    <property type="entry name" value="HTHFIS"/>
</dbReference>
<dbReference type="GO" id="GO:0006808">
    <property type="term" value="P:regulation of nitrogen utilization"/>
    <property type="evidence" value="ECO:0007669"/>
    <property type="project" value="InterPro"/>
</dbReference>
<dbReference type="AlphaFoldDB" id="A0A0A2VSZ6"/>
<evidence type="ECO:0000256" key="16">
    <source>
        <dbReference type="ARBA" id="ARBA00023159"/>
    </source>
</evidence>
<dbReference type="Pfam" id="PF02518">
    <property type="entry name" value="HATPase_c"/>
    <property type="match status" value="1"/>
</dbReference>
<dbReference type="SUPFAM" id="SSF52540">
    <property type="entry name" value="P-loop containing nucleoside triphosphate hydrolases"/>
    <property type="match status" value="1"/>
</dbReference>
<dbReference type="InterPro" id="IPR001789">
    <property type="entry name" value="Sig_transdc_resp-reg_receiver"/>
</dbReference>
<proteinExistence type="predicted"/>
<keyword evidence="7 21" id="KW-0597">Phosphoprotein</keyword>
<evidence type="ECO:0000256" key="13">
    <source>
        <dbReference type="ARBA" id="ARBA00023012"/>
    </source>
</evidence>
<dbReference type="SMART" id="SM00448">
    <property type="entry name" value="REC"/>
    <property type="match status" value="1"/>
</dbReference>
<dbReference type="Gene3D" id="1.10.8.60">
    <property type="match status" value="1"/>
</dbReference>
<evidence type="ECO:0000259" key="22">
    <source>
        <dbReference type="PROSITE" id="PS50045"/>
    </source>
</evidence>
<evidence type="ECO:0000256" key="6">
    <source>
        <dbReference type="ARBA" id="ARBA00022491"/>
    </source>
</evidence>
<dbReference type="InterPro" id="IPR010114">
    <property type="entry name" value="Transcript_reg_NtrC"/>
</dbReference>
<keyword evidence="13" id="KW-0902">Two-component regulatory system</keyword>
<dbReference type="Gene3D" id="3.30.450.20">
    <property type="entry name" value="PAS domain"/>
    <property type="match status" value="1"/>
</dbReference>
<dbReference type="Pfam" id="PF02954">
    <property type="entry name" value="HTH_8"/>
    <property type="match status" value="1"/>
</dbReference>
<dbReference type="SMART" id="SM00382">
    <property type="entry name" value="AAA"/>
    <property type="match status" value="1"/>
</dbReference>
<dbReference type="InterPro" id="IPR011006">
    <property type="entry name" value="CheY-like_superfamily"/>
</dbReference>
<comment type="catalytic activity">
    <reaction evidence="1">
        <text>ATP + protein L-histidine = ADP + protein N-phospho-L-histidine.</text>
        <dbReference type="EC" id="2.7.13.3"/>
    </reaction>
</comment>
<dbReference type="Gene3D" id="1.10.10.60">
    <property type="entry name" value="Homeodomain-like"/>
    <property type="match status" value="1"/>
</dbReference>
<dbReference type="InterPro" id="IPR025662">
    <property type="entry name" value="Sigma_54_int_dom_ATP-bd_1"/>
</dbReference>
<dbReference type="Pfam" id="PF00158">
    <property type="entry name" value="Sigma54_activat"/>
    <property type="match status" value="1"/>
</dbReference>
<dbReference type="SUPFAM" id="SSF46689">
    <property type="entry name" value="Homeodomain-like"/>
    <property type="match status" value="1"/>
</dbReference>
<evidence type="ECO:0000256" key="4">
    <source>
        <dbReference type="ARBA" id="ARBA00019059"/>
    </source>
</evidence>
<comment type="subcellular location">
    <subcellularLocation>
        <location evidence="2">Cytoplasm</location>
    </subcellularLocation>
</comment>
<dbReference type="PROSITE" id="PS00676">
    <property type="entry name" value="SIGMA54_INTERACT_2"/>
    <property type="match status" value="1"/>
</dbReference>
<evidence type="ECO:0000256" key="7">
    <source>
        <dbReference type="ARBA" id="ARBA00022553"/>
    </source>
</evidence>
<feature type="domain" description="Sigma-54 factor interaction" evidence="22">
    <location>
        <begin position="471"/>
        <end position="700"/>
    </location>
</feature>
<keyword evidence="16" id="KW-0010">Activator</keyword>
<sequence length="802" mass="88791">MATGALPDAGQILNSLINSILLVDDELAVHYANPAAQQLLAQSSRKLYGTPLPDLLSYFSLNIGVMQESLMAGQGFTDNEVTLVIDGRSHILSLTAQKLPEGYILMEMAPMDNQRRLSQEQLQHAQQIAARDLVRGLAHEIKNPLGGLRGAAQLLSKALPDPSLTEYTKVIIEQADRLRNLVDRLLGPQQPGMHVTESIHKVAERVVKLVSMELPDNVTLVRDYDPSLPEFAHDPDQIEQVLLNIVRNALQALGSEGGEIILRTRTAFQLTLHGSRYRLAARIDVEDNGPGIPAHLQDTLFYPMVSGREGGTGLGLSIARSLIDQHSGKIEFNSWPVWVVDDDSSIRWVLERALTGAGLSCTTFENGNEVLDALATKTPDVLLSDIRMPGMDGLALLKQIKQRHPMLPVIIMTAHSDLDAAVSAYQQGAFDYLPKPFDIDEAVALVERAISHYQEQQQPRNAPDNGPTTDIIGEAPAMQDVFRIIGRLSRSSISVLINGESGTGKELVAHALHRHSPRVKSPFIALNMAAIPKDLIESELFGHEKGAFTGANQIRQGRFEQADGGTLFLDEIGDMPLDVQTRLLRVLADGQFYRVGGYAAVKVDVRIIAATHQNLEQRVQEGKFREDLFHRLNVIRVHLPPLRERREDIPRLARHFLQVAARELGVEAKLLHPETENALTRLAWPGNVRQLENTCRWLTVMAAGQEVLIQDLPSELFETTVAESGGITQTNPDSWAMLLAQWAERALRSGHQDLLSEAQPEMERTLLTTALRHTQGHKQEAARLLGWGRNTLTRKLKELGME</sequence>
<dbReference type="GO" id="GO:0005737">
    <property type="term" value="C:cytoplasm"/>
    <property type="evidence" value="ECO:0007669"/>
    <property type="project" value="UniProtKB-SubCell"/>
</dbReference>
<dbReference type="EMBL" id="ANFO01000251">
    <property type="protein sequence ID" value="KGQ11036.1"/>
    <property type="molecule type" value="Genomic_DNA"/>
</dbReference>
<dbReference type="GO" id="GO:0000156">
    <property type="term" value="F:phosphorelay response regulator activity"/>
    <property type="evidence" value="ECO:0007669"/>
    <property type="project" value="InterPro"/>
</dbReference>
<dbReference type="SUPFAM" id="SSF47384">
    <property type="entry name" value="Homodimeric domain of signal transducing histidine kinase"/>
    <property type="match status" value="1"/>
</dbReference>
<dbReference type="PROSITE" id="PS50109">
    <property type="entry name" value="HIS_KIN"/>
    <property type="match status" value="1"/>
</dbReference>
<dbReference type="InterPro" id="IPR003661">
    <property type="entry name" value="HisK_dim/P_dom"/>
</dbReference>
<dbReference type="GO" id="GO:0016787">
    <property type="term" value="F:hydrolase activity"/>
    <property type="evidence" value="ECO:0007669"/>
    <property type="project" value="UniProtKB-KW"/>
</dbReference>
<dbReference type="InterPro" id="IPR036097">
    <property type="entry name" value="HisK_dim/P_sf"/>
</dbReference>
<keyword evidence="17" id="KW-0804">Transcription</keyword>
<dbReference type="Gene3D" id="3.40.50.2300">
    <property type="match status" value="1"/>
</dbReference>
<keyword evidence="15" id="KW-0238">DNA-binding</keyword>
<dbReference type="InterPro" id="IPR003593">
    <property type="entry name" value="AAA+_ATPase"/>
</dbReference>
<keyword evidence="18" id="KW-0535">Nitrogen fixation</keyword>
<dbReference type="NCBIfam" id="NF008176">
    <property type="entry name" value="PRK10923.1"/>
    <property type="match status" value="1"/>
</dbReference>